<accession>A0AAD1E7G8</accession>
<keyword evidence="5 6" id="KW-0408">Iron</keyword>
<protein>
    <submittedName>
        <fullName evidence="8">Cytochrome c4</fullName>
    </submittedName>
</protein>
<dbReference type="GO" id="GO:0046872">
    <property type="term" value="F:metal ion binding"/>
    <property type="evidence" value="ECO:0007669"/>
    <property type="project" value="UniProtKB-KW"/>
</dbReference>
<feature type="domain" description="Cytochrome c" evidence="7">
    <location>
        <begin position="136"/>
        <end position="217"/>
    </location>
</feature>
<dbReference type="GO" id="GO:0020037">
    <property type="term" value="F:heme binding"/>
    <property type="evidence" value="ECO:0007669"/>
    <property type="project" value="InterPro"/>
</dbReference>
<evidence type="ECO:0000259" key="7">
    <source>
        <dbReference type="PROSITE" id="PS51007"/>
    </source>
</evidence>
<dbReference type="Pfam" id="PF00034">
    <property type="entry name" value="Cytochrom_C"/>
    <property type="match status" value="1"/>
</dbReference>
<evidence type="ECO:0000256" key="3">
    <source>
        <dbReference type="ARBA" id="ARBA00022723"/>
    </source>
</evidence>
<name>A0AAD1E7G8_9PSED</name>
<feature type="domain" description="Cytochrome c" evidence="7">
    <location>
        <begin position="19"/>
        <end position="124"/>
    </location>
</feature>
<dbReference type="GO" id="GO:0009055">
    <property type="term" value="F:electron transfer activity"/>
    <property type="evidence" value="ECO:0007669"/>
    <property type="project" value="InterPro"/>
</dbReference>
<evidence type="ECO:0000256" key="1">
    <source>
        <dbReference type="ARBA" id="ARBA00022448"/>
    </source>
</evidence>
<evidence type="ECO:0000256" key="2">
    <source>
        <dbReference type="ARBA" id="ARBA00022617"/>
    </source>
</evidence>
<evidence type="ECO:0000313" key="9">
    <source>
        <dbReference type="Proteomes" id="UP000280455"/>
    </source>
</evidence>
<dbReference type="EMBL" id="CP027750">
    <property type="protein sequence ID" value="AZE29929.1"/>
    <property type="molecule type" value="Genomic_DNA"/>
</dbReference>
<dbReference type="PANTHER" id="PTHR33751:SF9">
    <property type="entry name" value="CYTOCHROME C4"/>
    <property type="match status" value="1"/>
</dbReference>
<proteinExistence type="predicted"/>
<dbReference type="InterPro" id="IPR036909">
    <property type="entry name" value="Cyt_c-like_dom_sf"/>
</dbReference>
<dbReference type="Gene3D" id="1.10.760.10">
    <property type="entry name" value="Cytochrome c-like domain"/>
    <property type="match status" value="2"/>
</dbReference>
<evidence type="ECO:0000256" key="5">
    <source>
        <dbReference type="ARBA" id="ARBA00023004"/>
    </source>
</evidence>
<evidence type="ECO:0000313" key="8">
    <source>
        <dbReference type="EMBL" id="AZE29929.1"/>
    </source>
</evidence>
<dbReference type="InterPro" id="IPR050597">
    <property type="entry name" value="Cytochrome_c_Oxidase_Subunit"/>
</dbReference>
<organism evidence="8 9">
    <name type="scientific">Pseudomonas chlororaphis subsp. aureofaciens</name>
    <dbReference type="NCBI Taxonomy" id="587851"/>
    <lineage>
        <taxon>Bacteria</taxon>
        <taxon>Pseudomonadati</taxon>
        <taxon>Pseudomonadota</taxon>
        <taxon>Gammaproteobacteria</taxon>
        <taxon>Pseudomonadales</taxon>
        <taxon>Pseudomonadaceae</taxon>
        <taxon>Pseudomonas</taxon>
    </lineage>
</organism>
<keyword evidence="3 6" id="KW-0479">Metal-binding</keyword>
<sequence length="223" mass="23369">MKRAIVIGTVVVATALAGAGAIYGPELVAGYRFMNTLDEHNARYLANGGAWPQLQDTCALCHGARGQPANTRYASLAGQSAAYIEAQLQAFAQGRRHSAQMSPLAANLTQEQIKFLADYFSRQTAGQTEAPASDQALEQRGKAKVATTGCVACHGENLSGGPLAPRIAGQGPLYLTDQLTAFKQGQRKDPTQAMNALASALSEDDIKAVAHYLGTLAPTPGAK</sequence>
<evidence type="ECO:0000256" key="6">
    <source>
        <dbReference type="PROSITE-ProRule" id="PRU00433"/>
    </source>
</evidence>
<keyword evidence="2 6" id="KW-0349">Heme</keyword>
<dbReference type="InterPro" id="IPR009056">
    <property type="entry name" value="Cyt_c-like_dom"/>
</dbReference>
<dbReference type="PANTHER" id="PTHR33751">
    <property type="entry name" value="CBB3-TYPE CYTOCHROME C OXIDASE SUBUNIT FIXP"/>
    <property type="match status" value="1"/>
</dbReference>
<keyword evidence="4" id="KW-0249">Electron transport</keyword>
<dbReference type="RefSeq" id="WP_101282488.1">
    <property type="nucleotide sequence ID" value="NZ_CP027749.1"/>
</dbReference>
<dbReference type="Pfam" id="PF13442">
    <property type="entry name" value="Cytochrome_CBB3"/>
    <property type="match status" value="1"/>
</dbReference>
<evidence type="ECO:0000256" key="4">
    <source>
        <dbReference type="ARBA" id="ARBA00022982"/>
    </source>
</evidence>
<dbReference type="Proteomes" id="UP000280455">
    <property type="component" value="Chromosome"/>
</dbReference>
<dbReference type="AlphaFoldDB" id="A0AAD1E7G8"/>
<reference evidence="8 9" key="1">
    <citation type="submission" date="2018-03" db="EMBL/GenBank/DDBJ databases">
        <title>Diversity of phytobeneficial traits revealed by whole-genome analysis of worldwide-isolated phenazine-producing Pseudomonas spp.</title>
        <authorList>
            <person name="Biessy A."/>
            <person name="Novinscak A."/>
            <person name="Blom J."/>
            <person name="Leger G."/>
            <person name="Thomashow L.S."/>
            <person name="Cazorla F.M."/>
            <person name="Josic D."/>
            <person name="Filion M."/>
        </authorList>
    </citation>
    <scope>NUCLEOTIDE SEQUENCE [LARGE SCALE GENOMIC DNA]</scope>
    <source>
        <strain evidence="8 9">ChPhzS24</strain>
    </source>
</reference>
<gene>
    <name evidence="8" type="ORF">C4K07_3144</name>
</gene>
<dbReference type="SUPFAM" id="SSF46626">
    <property type="entry name" value="Cytochrome c"/>
    <property type="match status" value="2"/>
</dbReference>
<dbReference type="PROSITE" id="PS51007">
    <property type="entry name" value="CYTC"/>
    <property type="match status" value="2"/>
</dbReference>
<keyword evidence="1" id="KW-0813">Transport</keyword>